<evidence type="ECO:0000256" key="3">
    <source>
        <dbReference type="ARBA" id="ARBA00004972"/>
    </source>
</evidence>
<dbReference type="SUPFAM" id="SSF50022">
    <property type="entry name" value="ISP domain"/>
    <property type="match status" value="2"/>
</dbReference>
<evidence type="ECO:0000256" key="6">
    <source>
        <dbReference type="ARBA" id="ARBA00022723"/>
    </source>
</evidence>
<evidence type="ECO:0000256" key="14">
    <source>
        <dbReference type="ARBA" id="ARBA00026095"/>
    </source>
</evidence>
<dbReference type="PANTHER" id="PTHR21266:SF32">
    <property type="entry name" value="CHOLESTEROL 7-DESATURASE NVD"/>
    <property type="match status" value="1"/>
</dbReference>
<evidence type="ECO:0000256" key="16">
    <source>
        <dbReference type="ARBA" id="ARBA00049548"/>
    </source>
</evidence>
<dbReference type="InterPro" id="IPR050584">
    <property type="entry name" value="Cholesterol_7-desaturase"/>
</dbReference>
<dbReference type="InterPro" id="IPR045605">
    <property type="entry name" value="KshA-like_C"/>
</dbReference>
<evidence type="ECO:0000259" key="17">
    <source>
        <dbReference type="PROSITE" id="PS51296"/>
    </source>
</evidence>
<evidence type="ECO:0000256" key="13">
    <source>
        <dbReference type="ARBA" id="ARBA00025729"/>
    </source>
</evidence>
<gene>
    <name evidence="18" type="ORF">OSB1V03_LOCUS3972</name>
</gene>
<sequence length="577" mass="65547">GAVHVLSAYCPHLGANLGVGGHVVTESESGDDCIQCPFHGWMFGGRDGQCKSIPNLEKSELKPLNARVKCWPVIEKNEMIYVWYHSGDQEPDHYPPDLSVKYNNPKLTLLSTINYNIYTTPQQVIENLLDTEHLQYVHTVIIPGIVSLKYYTSGEGTWDKPLTIRADILVFGIYVCRIQYDYRAVTPAYGEYEYSSVGAPGVTPLVMILSGVCLGPEKSLINTRLLGTPTLWTRIFVWLFHYLFYLQPKPKPGSKSTYANTWYIIMDSRDLATNSVKAFELCEQQLVAFRGPSGAVHVLSAYCPHLGANLGVGGHVVTESESGDDCIQCPFHGWRFGGDGQCKRIPNLEKSELKPLNARVKCWPVMEKNEMIYMWYHSSDQEPDHFLPDLSVKYNNPKLTLLSTFNYNIYNIFQQVIENLLDTEHFEYVHTVVFSGIISAKYYTSGEGTEDNPLHIRVDLLVFGVRFTYIEYDYRALTPAYGELMFTSVGLPGVTQLVMTLSGVTLGPDNVLMTTRLLGTPTLWMRIAVWLFHRLFRSQALEDKVIWDNLVCPQTPVLTKHDRKIVHLRRLLQKFYD</sequence>
<comment type="pathway">
    <text evidence="3">Hormone biosynthesis.</text>
</comment>
<comment type="catalytic activity">
    <reaction evidence="15">
        <text>cholesterol + NADH + O2 + H(+) = 7-dehydrocholesterol + NAD(+) + 2 H2O</text>
        <dbReference type="Rhea" id="RHEA:51644"/>
        <dbReference type="ChEBI" id="CHEBI:15377"/>
        <dbReference type="ChEBI" id="CHEBI:15378"/>
        <dbReference type="ChEBI" id="CHEBI:15379"/>
        <dbReference type="ChEBI" id="CHEBI:16113"/>
        <dbReference type="ChEBI" id="CHEBI:17759"/>
        <dbReference type="ChEBI" id="CHEBI:57540"/>
        <dbReference type="ChEBI" id="CHEBI:57945"/>
        <dbReference type="EC" id="1.14.19.21"/>
    </reaction>
    <physiologicalReaction direction="left-to-right" evidence="15">
        <dbReference type="Rhea" id="RHEA:51645"/>
    </physiologicalReaction>
</comment>
<evidence type="ECO:0000256" key="2">
    <source>
        <dbReference type="ARBA" id="ARBA00004370"/>
    </source>
</evidence>
<dbReference type="GO" id="GO:0005737">
    <property type="term" value="C:cytoplasm"/>
    <property type="evidence" value="ECO:0007669"/>
    <property type="project" value="TreeGrafter"/>
</dbReference>
<dbReference type="InterPro" id="IPR017941">
    <property type="entry name" value="Rieske_2Fe-2S"/>
</dbReference>
<evidence type="ECO:0000256" key="5">
    <source>
        <dbReference type="ARBA" id="ARBA00022714"/>
    </source>
</evidence>
<keyword evidence="9" id="KW-0408">Iron</keyword>
<dbReference type="EMBL" id="OC856277">
    <property type="protein sequence ID" value="CAD7623517.1"/>
    <property type="molecule type" value="Genomic_DNA"/>
</dbReference>
<dbReference type="GO" id="GO:0051537">
    <property type="term" value="F:2 iron, 2 sulfur cluster binding"/>
    <property type="evidence" value="ECO:0007669"/>
    <property type="project" value="UniProtKB-KW"/>
</dbReference>
<keyword evidence="6" id="KW-0479">Metal-binding</keyword>
<dbReference type="GO" id="GO:0046872">
    <property type="term" value="F:metal ion binding"/>
    <property type="evidence" value="ECO:0007669"/>
    <property type="project" value="UniProtKB-KW"/>
</dbReference>
<comment type="cofactor">
    <cofactor evidence="1">
        <name>Fe cation</name>
        <dbReference type="ChEBI" id="CHEBI:24875"/>
    </cofactor>
</comment>
<reference evidence="18" key="1">
    <citation type="submission" date="2020-11" db="EMBL/GenBank/DDBJ databases">
        <authorList>
            <person name="Tran Van P."/>
        </authorList>
    </citation>
    <scope>NUCLEOTIDE SEQUENCE</scope>
</reference>
<dbReference type="GO" id="GO:0016020">
    <property type="term" value="C:membrane"/>
    <property type="evidence" value="ECO:0007669"/>
    <property type="project" value="UniProtKB-SubCell"/>
</dbReference>
<keyword evidence="10" id="KW-0411">Iron-sulfur</keyword>
<keyword evidence="4" id="KW-0812">Transmembrane</keyword>
<comment type="similarity">
    <text evidence="13">Belongs to the cholesterol 7-desaturase family.</text>
</comment>
<dbReference type="Pfam" id="PF19298">
    <property type="entry name" value="KshA_C"/>
    <property type="match status" value="2"/>
</dbReference>
<dbReference type="OrthoDB" id="6538019at2759"/>
<evidence type="ECO:0000256" key="10">
    <source>
        <dbReference type="ARBA" id="ARBA00023014"/>
    </source>
</evidence>
<comment type="subcellular location">
    <subcellularLocation>
        <location evidence="2">Membrane</location>
    </subcellularLocation>
</comment>
<evidence type="ECO:0000256" key="11">
    <source>
        <dbReference type="ARBA" id="ARBA00023136"/>
    </source>
</evidence>
<accession>A0A7R9KHU6</accession>
<evidence type="ECO:0000256" key="4">
    <source>
        <dbReference type="ARBA" id="ARBA00022692"/>
    </source>
</evidence>
<dbReference type="EMBL" id="CAJPIZ010001702">
    <property type="protein sequence ID" value="CAG2103947.1"/>
    <property type="molecule type" value="Genomic_DNA"/>
</dbReference>
<protein>
    <recommendedName>
        <fullName evidence="14">cholesterol 7-desaturase</fullName>
        <ecNumber evidence="14">1.14.19.21</ecNumber>
    </recommendedName>
</protein>
<dbReference type="PROSITE" id="PS51296">
    <property type="entry name" value="RIESKE"/>
    <property type="match status" value="2"/>
</dbReference>
<dbReference type="Pfam" id="PF00355">
    <property type="entry name" value="Rieske"/>
    <property type="match status" value="2"/>
</dbReference>
<evidence type="ECO:0000313" key="18">
    <source>
        <dbReference type="EMBL" id="CAD7623517.1"/>
    </source>
</evidence>
<dbReference type="GO" id="GO:0170056">
    <property type="term" value="F:cholesterol 7-desaturase [NAD(P)H] activity"/>
    <property type="evidence" value="ECO:0007669"/>
    <property type="project" value="UniProtKB-EC"/>
</dbReference>
<evidence type="ECO:0000256" key="7">
    <source>
        <dbReference type="ARBA" id="ARBA00022989"/>
    </source>
</evidence>
<evidence type="ECO:0000256" key="8">
    <source>
        <dbReference type="ARBA" id="ARBA00023002"/>
    </source>
</evidence>
<organism evidence="18">
    <name type="scientific">Medioppia subpectinata</name>
    <dbReference type="NCBI Taxonomy" id="1979941"/>
    <lineage>
        <taxon>Eukaryota</taxon>
        <taxon>Metazoa</taxon>
        <taxon>Ecdysozoa</taxon>
        <taxon>Arthropoda</taxon>
        <taxon>Chelicerata</taxon>
        <taxon>Arachnida</taxon>
        <taxon>Acari</taxon>
        <taxon>Acariformes</taxon>
        <taxon>Sarcoptiformes</taxon>
        <taxon>Oribatida</taxon>
        <taxon>Brachypylina</taxon>
        <taxon>Oppioidea</taxon>
        <taxon>Oppiidae</taxon>
        <taxon>Medioppia</taxon>
    </lineage>
</organism>
<feature type="domain" description="Rieske" evidence="17">
    <location>
        <begin position="262"/>
        <end position="374"/>
    </location>
</feature>
<dbReference type="UniPathway" id="UPA01020"/>
<evidence type="ECO:0000313" key="19">
    <source>
        <dbReference type="Proteomes" id="UP000759131"/>
    </source>
</evidence>
<feature type="non-terminal residue" evidence="18">
    <location>
        <position position="577"/>
    </location>
</feature>
<proteinExistence type="inferred from homology"/>
<dbReference type="CDD" id="cd03469">
    <property type="entry name" value="Rieske_RO_Alpha_N"/>
    <property type="match status" value="1"/>
</dbReference>
<keyword evidence="11" id="KW-0472">Membrane</keyword>
<dbReference type="SUPFAM" id="SSF55961">
    <property type="entry name" value="Bet v1-like"/>
    <property type="match status" value="1"/>
</dbReference>
<evidence type="ECO:0000256" key="15">
    <source>
        <dbReference type="ARBA" id="ARBA00047853"/>
    </source>
</evidence>
<keyword evidence="7" id="KW-1133">Transmembrane helix</keyword>
<keyword evidence="8" id="KW-0560">Oxidoreductase</keyword>
<dbReference type="GO" id="GO:0008203">
    <property type="term" value="P:cholesterol metabolic process"/>
    <property type="evidence" value="ECO:0007669"/>
    <property type="project" value="InterPro"/>
</dbReference>
<dbReference type="Proteomes" id="UP000759131">
    <property type="component" value="Unassembled WGS sequence"/>
</dbReference>
<comment type="catalytic activity">
    <reaction evidence="16">
        <text>cholesterol + NADPH + O2 + H(+) = 7-dehydrocholesterol + NADP(+) + 2 H2O</text>
        <dbReference type="Rhea" id="RHEA:45024"/>
        <dbReference type="ChEBI" id="CHEBI:15377"/>
        <dbReference type="ChEBI" id="CHEBI:15378"/>
        <dbReference type="ChEBI" id="CHEBI:15379"/>
        <dbReference type="ChEBI" id="CHEBI:16113"/>
        <dbReference type="ChEBI" id="CHEBI:17759"/>
        <dbReference type="ChEBI" id="CHEBI:57783"/>
        <dbReference type="ChEBI" id="CHEBI:58349"/>
        <dbReference type="EC" id="1.14.19.21"/>
    </reaction>
    <physiologicalReaction direction="left-to-right" evidence="16">
        <dbReference type="Rhea" id="RHEA:45025"/>
    </physiologicalReaction>
</comment>
<evidence type="ECO:0000256" key="1">
    <source>
        <dbReference type="ARBA" id="ARBA00001962"/>
    </source>
</evidence>
<feature type="domain" description="Rieske" evidence="17">
    <location>
        <begin position="1"/>
        <end position="82"/>
    </location>
</feature>
<dbReference type="PANTHER" id="PTHR21266">
    <property type="entry name" value="IRON-SULFUR DOMAIN CONTAINING PROTEIN"/>
    <property type="match status" value="1"/>
</dbReference>
<evidence type="ECO:0000256" key="12">
    <source>
        <dbReference type="ARBA" id="ARBA00025712"/>
    </source>
</evidence>
<dbReference type="InterPro" id="IPR036922">
    <property type="entry name" value="Rieske_2Fe-2S_sf"/>
</dbReference>
<evidence type="ECO:0000256" key="9">
    <source>
        <dbReference type="ARBA" id="ARBA00023004"/>
    </source>
</evidence>
<keyword evidence="5" id="KW-0001">2Fe-2S</keyword>
<dbReference type="Gene3D" id="3.90.380.10">
    <property type="entry name" value="Naphthalene 1,2-dioxygenase Alpha Subunit, Chain A, domain 1"/>
    <property type="match status" value="1"/>
</dbReference>
<dbReference type="Gene3D" id="2.102.10.10">
    <property type="entry name" value="Rieske [2Fe-2S] iron-sulphur domain"/>
    <property type="match status" value="2"/>
</dbReference>
<keyword evidence="19" id="KW-1185">Reference proteome</keyword>
<name>A0A7R9KHU6_9ACAR</name>
<dbReference type="AlphaFoldDB" id="A0A7R9KHU6"/>
<dbReference type="EC" id="1.14.19.21" evidence="14"/>
<comment type="pathway">
    <text evidence="12">Steroid hormone biosynthesis; dafachronic acid biosynthesis.</text>
</comment>